<accession>A0A8T0XQG1</accession>
<protein>
    <recommendedName>
        <fullName evidence="4">Secreted protein</fullName>
    </recommendedName>
</protein>
<feature type="signal peptide" evidence="1">
    <location>
        <begin position="1"/>
        <end position="21"/>
    </location>
</feature>
<evidence type="ECO:0000313" key="3">
    <source>
        <dbReference type="Proteomes" id="UP000823388"/>
    </source>
</evidence>
<keyword evidence="3" id="KW-1185">Reference proteome</keyword>
<evidence type="ECO:0000256" key="1">
    <source>
        <dbReference type="SAM" id="SignalP"/>
    </source>
</evidence>
<keyword evidence="1" id="KW-0732">Signal</keyword>
<evidence type="ECO:0008006" key="4">
    <source>
        <dbReference type="Google" id="ProtNLM"/>
    </source>
</evidence>
<name>A0A8T0XQG1_PANVG</name>
<comment type="caution">
    <text evidence="2">The sequence shown here is derived from an EMBL/GenBank/DDBJ whole genome shotgun (WGS) entry which is preliminary data.</text>
</comment>
<sequence>MILPLSCFCTAVSLLEVFITAHPLSNCVTSWDNRLCQLQLWWFIIVHPTAKAYAYHGDSYFARQT</sequence>
<feature type="chain" id="PRO_5035898186" description="Secreted protein" evidence="1">
    <location>
        <begin position="22"/>
        <end position="65"/>
    </location>
</feature>
<proteinExistence type="predicted"/>
<organism evidence="2 3">
    <name type="scientific">Panicum virgatum</name>
    <name type="common">Blackwell switchgrass</name>
    <dbReference type="NCBI Taxonomy" id="38727"/>
    <lineage>
        <taxon>Eukaryota</taxon>
        <taxon>Viridiplantae</taxon>
        <taxon>Streptophyta</taxon>
        <taxon>Embryophyta</taxon>
        <taxon>Tracheophyta</taxon>
        <taxon>Spermatophyta</taxon>
        <taxon>Magnoliopsida</taxon>
        <taxon>Liliopsida</taxon>
        <taxon>Poales</taxon>
        <taxon>Poaceae</taxon>
        <taxon>PACMAD clade</taxon>
        <taxon>Panicoideae</taxon>
        <taxon>Panicodae</taxon>
        <taxon>Paniceae</taxon>
        <taxon>Panicinae</taxon>
        <taxon>Panicum</taxon>
        <taxon>Panicum sect. Hiantes</taxon>
    </lineage>
</organism>
<dbReference type="AlphaFoldDB" id="A0A8T0XQG1"/>
<dbReference type="Proteomes" id="UP000823388">
    <property type="component" value="Chromosome 1K"/>
</dbReference>
<gene>
    <name evidence="2" type="ORF">PVAP13_1KG430805</name>
</gene>
<evidence type="ECO:0000313" key="2">
    <source>
        <dbReference type="EMBL" id="KAG2660366.1"/>
    </source>
</evidence>
<reference evidence="2" key="1">
    <citation type="submission" date="2020-05" db="EMBL/GenBank/DDBJ databases">
        <title>WGS assembly of Panicum virgatum.</title>
        <authorList>
            <person name="Lovell J.T."/>
            <person name="Jenkins J."/>
            <person name="Shu S."/>
            <person name="Juenger T.E."/>
            <person name="Schmutz J."/>
        </authorList>
    </citation>
    <scope>NUCLEOTIDE SEQUENCE</scope>
    <source>
        <strain evidence="2">AP13</strain>
    </source>
</reference>
<dbReference type="EMBL" id="CM029037">
    <property type="protein sequence ID" value="KAG2660366.1"/>
    <property type="molecule type" value="Genomic_DNA"/>
</dbReference>